<feature type="domain" description="Major facilitator superfamily (MFS) profile" evidence="4">
    <location>
        <begin position="25"/>
        <end position="443"/>
    </location>
</feature>
<proteinExistence type="predicted"/>
<keyword evidence="3" id="KW-0812">Transmembrane</keyword>
<feature type="transmembrane region" description="Helical" evidence="3">
    <location>
        <begin position="361"/>
        <end position="380"/>
    </location>
</feature>
<feature type="region of interest" description="Disordered" evidence="2">
    <location>
        <begin position="243"/>
        <end position="272"/>
    </location>
</feature>
<feature type="transmembrane region" description="Helical" evidence="3">
    <location>
        <begin position="154"/>
        <end position="172"/>
    </location>
</feature>
<dbReference type="Gene3D" id="1.20.1250.20">
    <property type="entry name" value="MFS general substrate transporter like domains"/>
    <property type="match status" value="2"/>
</dbReference>
<gene>
    <name evidence="5" type="ORF">L9F63_018905</name>
</gene>
<dbReference type="InterPro" id="IPR036259">
    <property type="entry name" value="MFS_trans_sf"/>
</dbReference>
<evidence type="ECO:0000313" key="5">
    <source>
        <dbReference type="EMBL" id="KAJ9587653.1"/>
    </source>
</evidence>
<dbReference type="FunFam" id="1.20.1250.20:FF:000434">
    <property type="entry name" value="Blast:Monocarboxylate transporter 4"/>
    <property type="match status" value="1"/>
</dbReference>
<keyword evidence="3" id="KW-1133">Transmembrane helix</keyword>
<evidence type="ECO:0000313" key="6">
    <source>
        <dbReference type="Proteomes" id="UP001233999"/>
    </source>
</evidence>
<dbReference type="EMBL" id="JASPKZ010006078">
    <property type="protein sequence ID" value="KAJ9587653.1"/>
    <property type="molecule type" value="Genomic_DNA"/>
</dbReference>
<dbReference type="SUPFAM" id="SSF103473">
    <property type="entry name" value="MFS general substrate transporter"/>
    <property type="match status" value="1"/>
</dbReference>
<feature type="transmembrane region" description="Helical" evidence="3">
    <location>
        <begin position="95"/>
        <end position="113"/>
    </location>
</feature>
<feature type="compositionally biased region" description="Basic and acidic residues" evidence="2">
    <location>
        <begin position="330"/>
        <end position="339"/>
    </location>
</feature>
<feature type="transmembrane region" description="Helical" evidence="3">
    <location>
        <begin position="60"/>
        <end position="83"/>
    </location>
</feature>
<dbReference type="PANTHER" id="PTHR11360">
    <property type="entry name" value="MONOCARBOXYLATE TRANSPORTER"/>
    <property type="match status" value="1"/>
</dbReference>
<feature type="transmembrane region" description="Helical" evidence="3">
    <location>
        <begin position="23"/>
        <end position="40"/>
    </location>
</feature>
<evidence type="ECO:0000259" key="4">
    <source>
        <dbReference type="PROSITE" id="PS50850"/>
    </source>
</evidence>
<dbReference type="PANTHER" id="PTHR11360:SF163">
    <property type="entry name" value="MONOCARBOXYLATE TRANSPORTER 9-LIKE PROTEIN"/>
    <property type="match status" value="1"/>
</dbReference>
<evidence type="ECO:0000256" key="2">
    <source>
        <dbReference type="SAM" id="MobiDB-lite"/>
    </source>
</evidence>
<protein>
    <recommendedName>
        <fullName evidence="4">Major facilitator superfamily (MFS) profile domain-containing protein</fullName>
    </recommendedName>
</protein>
<keyword evidence="6" id="KW-1185">Reference proteome</keyword>
<feature type="region of interest" description="Disordered" evidence="2">
    <location>
        <begin position="304"/>
        <end position="339"/>
    </location>
</feature>
<dbReference type="Proteomes" id="UP001233999">
    <property type="component" value="Unassembled WGS sequence"/>
</dbReference>
<dbReference type="InterPro" id="IPR050327">
    <property type="entry name" value="Proton-linked_MCT"/>
</dbReference>
<comment type="caution">
    <text evidence="5">The sequence shown here is derived from an EMBL/GenBank/DDBJ whole genome shotgun (WGS) entry which is preliminary data.</text>
</comment>
<dbReference type="GO" id="GO:0008028">
    <property type="term" value="F:monocarboxylic acid transmembrane transporter activity"/>
    <property type="evidence" value="ECO:0007669"/>
    <property type="project" value="TreeGrafter"/>
</dbReference>
<feature type="transmembrane region" description="Helical" evidence="3">
    <location>
        <begin position="400"/>
        <end position="420"/>
    </location>
</feature>
<sequence>MCVDSDTMVAVDKRGQKLVAPDGGWGWLVVIGVSVINLSTRSIEPSFGLLFGDKLHDMGIATTGASFIMSTCDAIINFSGLFVGPLIKKYSYRKVAVFGSFLSALGFTLTFSADSMTHILTTYSIIGGLGIGFAWSSTFVALNHYFYEKRGQAIGLSMVGTALGMMAMPQLVQLLLMEFNFRGAVLILGGVACHSLVGSTLLQPIKWHLRPEKPKKEVEMVDFQEKGGEAHSPLLEKQKLETQTSFTVTDDVEKQETNDKKKSQPMLRIVSNNSITAKKRKESVISNISSMDFTGSSCQIHTHMESDEEDGQPGGLVMKNIKNKSSNDVNKNHSDDKKSANQDSYWKRIVEFMDLDLLKDYIYLNILFGLSIFYVAELNFKMIVPFFLSNLGFTKQDTAFFLSMTAFADILARAVLPPICDRVKIKRRTLFAVASIFLGISRS</sequence>
<name>A0AAD8EES7_DIPPU</name>
<keyword evidence="3" id="KW-0472">Membrane</keyword>
<evidence type="ECO:0000256" key="3">
    <source>
        <dbReference type="SAM" id="Phobius"/>
    </source>
</evidence>
<dbReference type="InterPro" id="IPR020846">
    <property type="entry name" value="MFS_dom"/>
</dbReference>
<dbReference type="InterPro" id="IPR011701">
    <property type="entry name" value="MFS"/>
</dbReference>
<feature type="non-terminal residue" evidence="5">
    <location>
        <position position="1"/>
    </location>
</feature>
<reference evidence="5" key="2">
    <citation type="submission" date="2023-05" db="EMBL/GenBank/DDBJ databases">
        <authorList>
            <person name="Fouks B."/>
        </authorList>
    </citation>
    <scope>NUCLEOTIDE SEQUENCE</scope>
    <source>
        <strain evidence="5">Stay&amp;Tobe</strain>
        <tissue evidence="5">Testes</tissue>
    </source>
</reference>
<dbReference type="PROSITE" id="PS50850">
    <property type="entry name" value="MFS"/>
    <property type="match status" value="1"/>
</dbReference>
<accession>A0AAD8EES7</accession>
<feature type="transmembrane region" description="Helical" evidence="3">
    <location>
        <begin position="119"/>
        <end position="142"/>
    </location>
</feature>
<feature type="transmembrane region" description="Helical" evidence="3">
    <location>
        <begin position="184"/>
        <end position="205"/>
    </location>
</feature>
<dbReference type="AlphaFoldDB" id="A0AAD8EES7"/>
<organism evidence="5 6">
    <name type="scientific">Diploptera punctata</name>
    <name type="common">Pacific beetle cockroach</name>
    <dbReference type="NCBI Taxonomy" id="6984"/>
    <lineage>
        <taxon>Eukaryota</taxon>
        <taxon>Metazoa</taxon>
        <taxon>Ecdysozoa</taxon>
        <taxon>Arthropoda</taxon>
        <taxon>Hexapoda</taxon>
        <taxon>Insecta</taxon>
        <taxon>Pterygota</taxon>
        <taxon>Neoptera</taxon>
        <taxon>Polyneoptera</taxon>
        <taxon>Dictyoptera</taxon>
        <taxon>Blattodea</taxon>
        <taxon>Blaberoidea</taxon>
        <taxon>Blaberidae</taxon>
        <taxon>Diplopterinae</taxon>
        <taxon>Diploptera</taxon>
    </lineage>
</organism>
<feature type="compositionally biased region" description="Basic and acidic residues" evidence="2">
    <location>
        <begin position="251"/>
        <end position="262"/>
    </location>
</feature>
<reference evidence="5" key="1">
    <citation type="journal article" date="2023" name="IScience">
        <title>Live-bearing cockroach genome reveals convergent evolutionary mechanisms linked to viviparity in insects and beyond.</title>
        <authorList>
            <person name="Fouks B."/>
            <person name="Harrison M.C."/>
            <person name="Mikhailova A.A."/>
            <person name="Marchal E."/>
            <person name="English S."/>
            <person name="Carruthers M."/>
            <person name="Jennings E.C."/>
            <person name="Chiamaka E.L."/>
            <person name="Frigard R.A."/>
            <person name="Pippel M."/>
            <person name="Attardo G.M."/>
            <person name="Benoit J.B."/>
            <person name="Bornberg-Bauer E."/>
            <person name="Tobe S.S."/>
        </authorList>
    </citation>
    <scope>NUCLEOTIDE SEQUENCE</scope>
    <source>
        <strain evidence="5">Stay&amp;Tobe</strain>
    </source>
</reference>
<comment type="subcellular location">
    <subcellularLocation>
        <location evidence="1">Membrane</location>
        <topology evidence="1">Multi-pass membrane protein</topology>
    </subcellularLocation>
</comment>
<dbReference type="GO" id="GO:0016020">
    <property type="term" value="C:membrane"/>
    <property type="evidence" value="ECO:0007669"/>
    <property type="project" value="UniProtKB-SubCell"/>
</dbReference>
<evidence type="ECO:0000256" key="1">
    <source>
        <dbReference type="ARBA" id="ARBA00004141"/>
    </source>
</evidence>
<dbReference type="Pfam" id="PF07690">
    <property type="entry name" value="MFS_1"/>
    <property type="match status" value="1"/>
</dbReference>